<dbReference type="Pfam" id="PF07690">
    <property type="entry name" value="MFS_1"/>
    <property type="match status" value="1"/>
</dbReference>
<keyword evidence="5 6" id="KW-0472">Membrane</keyword>
<feature type="transmembrane region" description="Helical" evidence="6">
    <location>
        <begin position="227"/>
        <end position="252"/>
    </location>
</feature>
<feature type="transmembrane region" description="Helical" evidence="6">
    <location>
        <begin position="363"/>
        <end position="382"/>
    </location>
</feature>
<reference evidence="7 8" key="1">
    <citation type="submission" date="2024-05" db="EMBL/GenBank/DDBJ databases">
        <authorList>
            <person name="Wallberg A."/>
        </authorList>
    </citation>
    <scope>NUCLEOTIDE SEQUENCE [LARGE SCALE GENOMIC DNA]</scope>
</reference>
<dbReference type="AlphaFoldDB" id="A0AAV2SVR7"/>
<evidence type="ECO:0000313" key="8">
    <source>
        <dbReference type="Proteomes" id="UP001497623"/>
    </source>
</evidence>
<keyword evidence="2" id="KW-0813">Transport</keyword>
<feature type="transmembrane region" description="Helical" evidence="6">
    <location>
        <begin position="264"/>
        <end position="284"/>
    </location>
</feature>
<feature type="transmembrane region" description="Helical" evidence="6">
    <location>
        <begin position="88"/>
        <end position="107"/>
    </location>
</feature>
<keyword evidence="3 6" id="KW-0812">Transmembrane</keyword>
<dbReference type="PANTHER" id="PTHR23506:SF26">
    <property type="entry name" value="MFS-TYPE TRANSPORTER SLC18B1"/>
    <property type="match status" value="1"/>
</dbReference>
<organism evidence="7 8">
    <name type="scientific">Meganyctiphanes norvegica</name>
    <name type="common">Northern krill</name>
    <name type="synonym">Thysanopoda norvegica</name>
    <dbReference type="NCBI Taxonomy" id="48144"/>
    <lineage>
        <taxon>Eukaryota</taxon>
        <taxon>Metazoa</taxon>
        <taxon>Ecdysozoa</taxon>
        <taxon>Arthropoda</taxon>
        <taxon>Crustacea</taxon>
        <taxon>Multicrustacea</taxon>
        <taxon>Malacostraca</taxon>
        <taxon>Eumalacostraca</taxon>
        <taxon>Eucarida</taxon>
        <taxon>Euphausiacea</taxon>
        <taxon>Euphausiidae</taxon>
        <taxon>Meganyctiphanes</taxon>
    </lineage>
</organism>
<accession>A0AAV2SVR7</accession>
<comment type="subcellular location">
    <subcellularLocation>
        <location evidence="1">Membrane</location>
        <topology evidence="1">Multi-pass membrane protein</topology>
    </subcellularLocation>
</comment>
<feature type="transmembrane region" description="Helical" evidence="6">
    <location>
        <begin position="291"/>
        <end position="314"/>
    </location>
</feature>
<dbReference type="Gene3D" id="1.20.1250.20">
    <property type="entry name" value="MFS general substrate transporter like domains"/>
    <property type="match status" value="2"/>
</dbReference>
<evidence type="ECO:0000256" key="3">
    <source>
        <dbReference type="ARBA" id="ARBA00022692"/>
    </source>
</evidence>
<dbReference type="InterPro" id="IPR050930">
    <property type="entry name" value="MFS_Vesicular_Transporter"/>
</dbReference>
<feature type="transmembrane region" description="Helical" evidence="6">
    <location>
        <begin position="25"/>
        <end position="45"/>
    </location>
</feature>
<evidence type="ECO:0000256" key="5">
    <source>
        <dbReference type="ARBA" id="ARBA00023136"/>
    </source>
</evidence>
<evidence type="ECO:0000256" key="2">
    <source>
        <dbReference type="ARBA" id="ARBA00022448"/>
    </source>
</evidence>
<dbReference type="Proteomes" id="UP001497623">
    <property type="component" value="Unassembled WGS sequence"/>
</dbReference>
<name>A0AAV2SVR7_MEGNR</name>
<gene>
    <name evidence="7" type="ORF">MNOR_LOCUS41056</name>
</gene>
<evidence type="ECO:0000313" key="7">
    <source>
        <dbReference type="EMBL" id="CAL4245577.1"/>
    </source>
</evidence>
<dbReference type="InterPro" id="IPR036259">
    <property type="entry name" value="MFS_trans_sf"/>
</dbReference>
<evidence type="ECO:0000256" key="4">
    <source>
        <dbReference type="ARBA" id="ARBA00022989"/>
    </source>
</evidence>
<feature type="transmembrane region" description="Helical" evidence="6">
    <location>
        <begin position="57"/>
        <end position="76"/>
    </location>
</feature>
<feature type="transmembrane region" description="Helical" evidence="6">
    <location>
        <begin position="119"/>
        <end position="144"/>
    </location>
</feature>
<evidence type="ECO:0000256" key="1">
    <source>
        <dbReference type="ARBA" id="ARBA00004141"/>
    </source>
</evidence>
<proteinExistence type="predicted"/>
<feature type="transmembrane region" description="Helical" evidence="6">
    <location>
        <begin position="151"/>
        <end position="171"/>
    </location>
</feature>
<sequence length="453" mass="49871">MQYCLFYREFLDMGKITRRQRKTLAVLYTCNICVLSSVALMPPFFPEPDKNKGISATKTGLLFGIFRLTMALASPIYGKYMIKVGPKFLLTAGVYTAAGTNILMGVLENIPSHEFFYVVSFVLQVFAALGTASVPNVIACLIAVEFPENLASVFASTEAALSLSMMVVPFLTDIMEDVMGFNVPFIVSGCILILVAFMVNEILPDTIEDLPIRNRFRISEILCKKSVLIFTICLIVNGVSNGFFLGSLKYYLKPLHLSQFEITLMFILNSAVYSCCATCWGWLCDKKVSPFFVASIGASFIALSFLLSGFFTYLPNTPILSIYVISNIMFGVGNGALVVSTFTGLHREATTRNTNQDIRSGSLVGAIWNCCFCFGCFVGFTIGGVLLDNIGYKFTAFIIASLQILVLCTILLYSIWIQCLGKGNTINGEHLISPIDDNSCGTFYSCQSVEQMR</sequence>
<dbReference type="GO" id="GO:0022857">
    <property type="term" value="F:transmembrane transporter activity"/>
    <property type="evidence" value="ECO:0007669"/>
    <property type="project" value="InterPro"/>
</dbReference>
<keyword evidence="8" id="KW-1185">Reference proteome</keyword>
<dbReference type="PANTHER" id="PTHR23506">
    <property type="entry name" value="GH10249P"/>
    <property type="match status" value="1"/>
</dbReference>
<feature type="non-terminal residue" evidence="7">
    <location>
        <position position="453"/>
    </location>
</feature>
<dbReference type="GO" id="GO:0016020">
    <property type="term" value="C:membrane"/>
    <property type="evidence" value="ECO:0007669"/>
    <property type="project" value="UniProtKB-SubCell"/>
</dbReference>
<feature type="transmembrane region" description="Helical" evidence="6">
    <location>
        <begin position="394"/>
        <end position="416"/>
    </location>
</feature>
<dbReference type="SUPFAM" id="SSF103473">
    <property type="entry name" value="MFS general substrate transporter"/>
    <property type="match status" value="1"/>
</dbReference>
<dbReference type="InterPro" id="IPR011701">
    <property type="entry name" value="MFS"/>
</dbReference>
<feature type="transmembrane region" description="Helical" evidence="6">
    <location>
        <begin position="183"/>
        <end position="203"/>
    </location>
</feature>
<comment type="caution">
    <text evidence="7">The sequence shown here is derived from an EMBL/GenBank/DDBJ whole genome shotgun (WGS) entry which is preliminary data.</text>
</comment>
<dbReference type="EMBL" id="CAXKWB010139422">
    <property type="protein sequence ID" value="CAL4245577.1"/>
    <property type="molecule type" value="Genomic_DNA"/>
</dbReference>
<keyword evidence="4 6" id="KW-1133">Transmembrane helix</keyword>
<evidence type="ECO:0008006" key="9">
    <source>
        <dbReference type="Google" id="ProtNLM"/>
    </source>
</evidence>
<feature type="transmembrane region" description="Helical" evidence="6">
    <location>
        <begin position="320"/>
        <end position="342"/>
    </location>
</feature>
<protein>
    <recommendedName>
        <fullName evidence="9">MFS transporter</fullName>
    </recommendedName>
</protein>
<evidence type="ECO:0000256" key="6">
    <source>
        <dbReference type="SAM" id="Phobius"/>
    </source>
</evidence>